<evidence type="ECO:0000256" key="1">
    <source>
        <dbReference type="ARBA" id="ARBA00022448"/>
    </source>
</evidence>
<keyword evidence="6" id="KW-1185">Reference proteome</keyword>
<dbReference type="GO" id="GO:0016887">
    <property type="term" value="F:ATP hydrolysis activity"/>
    <property type="evidence" value="ECO:0007669"/>
    <property type="project" value="InterPro"/>
</dbReference>
<comment type="caution">
    <text evidence="5">The sequence shown here is derived from an EMBL/GenBank/DDBJ whole genome shotgun (WGS) entry which is preliminary data.</text>
</comment>
<dbReference type="PANTHER" id="PTHR42788">
    <property type="entry name" value="TAURINE IMPORT ATP-BINDING PROTEIN-RELATED"/>
    <property type="match status" value="1"/>
</dbReference>
<dbReference type="SMART" id="SM00382">
    <property type="entry name" value="AAA"/>
    <property type="match status" value="1"/>
</dbReference>
<keyword evidence="3 5" id="KW-0067">ATP-binding</keyword>
<dbReference type="Gene3D" id="3.40.50.300">
    <property type="entry name" value="P-loop containing nucleotide triphosphate hydrolases"/>
    <property type="match status" value="1"/>
</dbReference>
<gene>
    <name evidence="5" type="ORF">BJY16_008078</name>
</gene>
<dbReference type="RefSeq" id="WP_185044757.1">
    <property type="nucleotide sequence ID" value="NZ_BAABFG010000005.1"/>
</dbReference>
<organism evidence="5 6">
    <name type="scientific">Actinoplanes octamycinicus</name>
    <dbReference type="NCBI Taxonomy" id="135948"/>
    <lineage>
        <taxon>Bacteria</taxon>
        <taxon>Bacillati</taxon>
        <taxon>Actinomycetota</taxon>
        <taxon>Actinomycetes</taxon>
        <taxon>Micromonosporales</taxon>
        <taxon>Micromonosporaceae</taxon>
        <taxon>Actinoplanes</taxon>
    </lineage>
</organism>
<keyword evidence="2" id="KW-0547">Nucleotide-binding</keyword>
<sequence>MTAVEIAQVSKTFADGTQALSEVDLTVGDGEFVSLIGPSGCGKSTLLRLIADLIPPTTGTVTVAGKPAGQARREQAYGLAFQQAGLFEWRTVRRNVELPLELRGAGKAERQARAEEMLALVGLAEFGGHYPGQLSGGMQQRVAIARALAVQPPLLLMDEPFGALDEMTRERLQAELLSICATTGTSTVFVTHSISEAVFLSDRVVVMSARPGRITASIEVDLPSRDDAGRQSPVYFDKVTEVRKALRG</sequence>
<dbReference type="Proteomes" id="UP000546162">
    <property type="component" value="Unassembled WGS sequence"/>
</dbReference>
<dbReference type="InterPro" id="IPR003439">
    <property type="entry name" value="ABC_transporter-like_ATP-bd"/>
</dbReference>
<dbReference type="Pfam" id="PF00005">
    <property type="entry name" value="ABC_tran"/>
    <property type="match status" value="1"/>
</dbReference>
<dbReference type="InterPro" id="IPR017871">
    <property type="entry name" value="ABC_transporter-like_CS"/>
</dbReference>
<evidence type="ECO:0000259" key="4">
    <source>
        <dbReference type="PROSITE" id="PS50893"/>
    </source>
</evidence>
<keyword evidence="1" id="KW-0813">Transport</keyword>
<dbReference type="InterPro" id="IPR003593">
    <property type="entry name" value="AAA+_ATPase"/>
</dbReference>
<dbReference type="AlphaFoldDB" id="A0A7W7MBY6"/>
<dbReference type="EMBL" id="JACHNB010000001">
    <property type="protein sequence ID" value="MBB4744619.1"/>
    <property type="molecule type" value="Genomic_DNA"/>
</dbReference>
<feature type="domain" description="ABC transporter" evidence="4">
    <location>
        <begin position="4"/>
        <end position="234"/>
    </location>
</feature>
<evidence type="ECO:0000256" key="3">
    <source>
        <dbReference type="ARBA" id="ARBA00022840"/>
    </source>
</evidence>
<evidence type="ECO:0000313" key="6">
    <source>
        <dbReference type="Proteomes" id="UP000546162"/>
    </source>
</evidence>
<dbReference type="PROSITE" id="PS00211">
    <property type="entry name" value="ABC_TRANSPORTER_1"/>
    <property type="match status" value="1"/>
</dbReference>
<proteinExistence type="predicted"/>
<dbReference type="PANTHER" id="PTHR42788:SF13">
    <property type="entry name" value="ALIPHATIC SULFONATES IMPORT ATP-BINDING PROTEIN SSUB"/>
    <property type="match status" value="1"/>
</dbReference>
<dbReference type="InterPro" id="IPR027417">
    <property type="entry name" value="P-loop_NTPase"/>
</dbReference>
<accession>A0A7W7MBY6</accession>
<protein>
    <submittedName>
        <fullName evidence="5">NitT/TauT family transport system ATP-binding protein</fullName>
    </submittedName>
</protein>
<name>A0A7W7MBY6_9ACTN</name>
<dbReference type="InterPro" id="IPR050166">
    <property type="entry name" value="ABC_transporter_ATP-bind"/>
</dbReference>
<dbReference type="CDD" id="cd03293">
    <property type="entry name" value="ABC_NrtD_SsuB_transporters"/>
    <property type="match status" value="1"/>
</dbReference>
<dbReference type="SUPFAM" id="SSF52540">
    <property type="entry name" value="P-loop containing nucleoside triphosphate hydrolases"/>
    <property type="match status" value="1"/>
</dbReference>
<reference evidence="5 6" key="1">
    <citation type="submission" date="2020-08" db="EMBL/GenBank/DDBJ databases">
        <title>Sequencing the genomes of 1000 actinobacteria strains.</title>
        <authorList>
            <person name="Klenk H.-P."/>
        </authorList>
    </citation>
    <scope>NUCLEOTIDE SEQUENCE [LARGE SCALE GENOMIC DNA]</scope>
    <source>
        <strain evidence="5 6">DSM 45809</strain>
    </source>
</reference>
<evidence type="ECO:0000313" key="5">
    <source>
        <dbReference type="EMBL" id="MBB4744619.1"/>
    </source>
</evidence>
<dbReference type="PROSITE" id="PS50893">
    <property type="entry name" value="ABC_TRANSPORTER_2"/>
    <property type="match status" value="1"/>
</dbReference>
<evidence type="ECO:0000256" key="2">
    <source>
        <dbReference type="ARBA" id="ARBA00022741"/>
    </source>
</evidence>
<dbReference type="GO" id="GO:0005524">
    <property type="term" value="F:ATP binding"/>
    <property type="evidence" value="ECO:0007669"/>
    <property type="project" value="UniProtKB-KW"/>
</dbReference>